<evidence type="ECO:0000256" key="1">
    <source>
        <dbReference type="SAM" id="MobiDB-lite"/>
    </source>
</evidence>
<comment type="caution">
    <text evidence="2">The sequence shown here is derived from an EMBL/GenBank/DDBJ whole genome shotgun (WGS) entry which is preliminary data.</text>
</comment>
<feature type="region of interest" description="Disordered" evidence="1">
    <location>
        <begin position="82"/>
        <end position="120"/>
    </location>
</feature>
<evidence type="ECO:0000313" key="2">
    <source>
        <dbReference type="EMBL" id="CAE8695240.1"/>
    </source>
</evidence>
<proteinExistence type="predicted"/>
<accession>A0A813K6C8</accession>
<dbReference type="AlphaFoldDB" id="A0A813K6C8"/>
<name>A0A813K6C8_POLGL</name>
<reference evidence="2" key="1">
    <citation type="submission" date="2021-02" db="EMBL/GenBank/DDBJ databases">
        <authorList>
            <person name="Dougan E. K."/>
            <person name="Rhodes N."/>
            <person name="Thang M."/>
            <person name="Chan C."/>
        </authorList>
    </citation>
    <scope>NUCLEOTIDE SEQUENCE</scope>
</reference>
<feature type="region of interest" description="Disordered" evidence="1">
    <location>
        <begin position="265"/>
        <end position="307"/>
    </location>
</feature>
<protein>
    <submittedName>
        <fullName evidence="2">Uncharacterized protein</fullName>
    </submittedName>
</protein>
<dbReference type="EMBL" id="CAJNNW010028223">
    <property type="protein sequence ID" value="CAE8695240.1"/>
    <property type="molecule type" value="Genomic_DNA"/>
</dbReference>
<organism evidence="2 3">
    <name type="scientific">Polarella glacialis</name>
    <name type="common">Dinoflagellate</name>
    <dbReference type="NCBI Taxonomy" id="89957"/>
    <lineage>
        <taxon>Eukaryota</taxon>
        <taxon>Sar</taxon>
        <taxon>Alveolata</taxon>
        <taxon>Dinophyceae</taxon>
        <taxon>Suessiales</taxon>
        <taxon>Suessiaceae</taxon>
        <taxon>Polarella</taxon>
    </lineage>
</organism>
<feature type="region of interest" description="Disordered" evidence="1">
    <location>
        <begin position="1"/>
        <end position="25"/>
    </location>
</feature>
<gene>
    <name evidence="2" type="ORF">PGLA2088_LOCUS29246</name>
</gene>
<feature type="compositionally biased region" description="Basic and acidic residues" evidence="1">
    <location>
        <begin position="86"/>
        <end position="96"/>
    </location>
</feature>
<dbReference type="Proteomes" id="UP000626109">
    <property type="component" value="Unassembled WGS sequence"/>
</dbReference>
<sequence length="373" mass="40233">MQGSATPEWQQPAPFRNTPSAGSCSFSHQELHEKLLLQGSQRQPWSSAAVPGLSCDDAGCEMPMGALWTKSAGLMSQSSFDFRSGAADDRPGRDGAMRSAGGSLFRDPEPQGRGSGSIPGEPFGWLADFSASKADGISDTEIEDELIMRQVSFDNISVVGVGWDGKQERAGIDDLHGSATPPEWQQPALFRNTTSAVSYSFFHKELHEKLMLPGSKGQPWSSAAVKGLSCDDDADFADCETPRERTLWTKSAGWMRQLNFNFRSGGADDSPGRDGATRIAGGSLFRDPEPEGRGSGSGSVPGEPFGWLADFSPSKADGISDTEIEDELIMRQGSFDNISEVGVGWGRRQHMATLRRRPCDEVWSSDSDDVVAL</sequence>
<evidence type="ECO:0000313" key="3">
    <source>
        <dbReference type="Proteomes" id="UP000626109"/>
    </source>
</evidence>